<dbReference type="AlphaFoldDB" id="A0A1R1YKL9"/>
<feature type="region of interest" description="Disordered" evidence="1">
    <location>
        <begin position="415"/>
        <end position="440"/>
    </location>
</feature>
<evidence type="ECO:0000256" key="1">
    <source>
        <dbReference type="SAM" id="MobiDB-lite"/>
    </source>
</evidence>
<evidence type="ECO:0000313" key="2">
    <source>
        <dbReference type="EMBL" id="OMJ27448.1"/>
    </source>
</evidence>
<gene>
    <name evidence="2" type="ORF">AYI69_g3118</name>
</gene>
<organism evidence="2 3">
    <name type="scientific">Smittium culicis</name>
    <dbReference type="NCBI Taxonomy" id="133412"/>
    <lineage>
        <taxon>Eukaryota</taxon>
        <taxon>Fungi</taxon>
        <taxon>Fungi incertae sedis</taxon>
        <taxon>Zoopagomycota</taxon>
        <taxon>Kickxellomycotina</taxon>
        <taxon>Harpellomycetes</taxon>
        <taxon>Harpellales</taxon>
        <taxon>Legeriomycetaceae</taxon>
        <taxon>Smittium</taxon>
    </lineage>
</organism>
<reference evidence="3" key="1">
    <citation type="submission" date="2017-01" db="EMBL/GenBank/DDBJ databases">
        <authorList>
            <person name="Wang Y."/>
            <person name="White M."/>
            <person name="Kvist S."/>
            <person name="Moncalvo J.-M."/>
        </authorList>
    </citation>
    <scope>NUCLEOTIDE SEQUENCE [LARGE SCALE GENOMIC DNA]</scope>
    <source>
        <strain evidence="3">ID-206-W2</strain>
    </source>
</reference>
<feature type="region of interest" description="Disordered" evidence="1">
    <location>
        <begin position="665"/>
        <end position="716"/>
    </location>
</feature>
<name>A0A1R1YKL9_9FUNG</name>
<evidence type="ECO:0000313" key="3">
    <source>
        <dbReference type="Proteomes" id="UP000187429"/>
    </source>
</evidence>
<sequence>MPTDKAIKGFKVSEKYNYYIHNVNENSKDSVKISRGNLIALVTPVDKGDAGANGNIGINNVGFGNIGSDKWKNQSEGMLGTYLSEGVVNSLKNIKMTVEKNKVKKVNPAPPYENTLENPRNSDKITNVRDVVLSFLYQISNSKVGNIRLKDSENSSTNDKGKSKSNSDTLGVYNSLIYKQYSDNKGVFQVLGINSLITLRNSEYIYSTKVIDGEIPENLKSKKNNQSSQLWAQTKRESGKGENRDRNEYPKVQTTFPNVLYYHQGKANKHPTDPRIKVTVDIVFVDKVPSIPKYVRDVVNDIDSIKEKVALMNDYYRYAGENNLKELELMGFFVKDNKANDRATTNIKKRGNNVQEISTEGKSTNSRIGYLNRQSEQSDKIHEEKKGSFYRTAMNSNNNRFGYNREKSFKSFAKNKGSNINSEETSNEYKDQSSDQKIGRNVTENNQNSLNKRQSSLNDDFLGCFDERISLIKFVESQFTSNIKYDLGFKGKTNNYQFISLYNSLNSGSDSAFDSAFDSGSDSAFDSAFDSDSDSGSGSMKDININVNDISGKVFTKTGIIYILGATDETKGCPLRLNYCNKASKNSKNSAKNVSSTAARIIGGSVELPLLKSDLITKADLEEFKKFVYDLGAKEEENVYLSTKPLVKNECIYAKYNIELNTDVSIEEEEDDGDYDNGFDFDDEDDDDQNTRKKRDDTQNIYQNNKDDSTTNLFSF</sequence>
<feature type="compositionally biased region" description="Polar residues" evidence="1">
    <location>
        <begin position="699"/>
        <end position="716"/>
    </location>
</feature>
<feature type="compositionally biased region" description="Acidic residues" evidence="1">
    <location>
        <begin position="665"/>
        <end position="688"/>
    </location>
</feature>
<dbReference type="EMBL" id="LSSM01001008">
    <property type="protein sequence ID" value="OMJ27448.1"/>
    <property type="molecule type" value="Genomic_DNA"/>
</dbReference>
<dbReference type="Proteomes" id="UP000187429">
    <property type="component" value="Unassembled WGS sequence"/>
</dbReference>
<accession>A0A1R1YKL9</accession>
<protein>
    <submittedName>
        <fullName evidence="2">Uncharacterized protein</fullName>
    </submittedName>
</protein>
<feature type="compositionally biased region" description="Basic and acidic residues" evidence="1">
    <location>
        <begin position="689"/>
        <end position="698"/>
    </location>
</feature>
<proteinExistence type="predicted"/>
<keyword evidence="3" id="KW-1185">Reference proteome</keyword>
<feature type="region of interest" description="Disordered" evidence="1">
    <location>
        <begin position="219"/>
        <end position="249"/>
    </location>
</feature>
<feature type="compositionally biased region" description="Basic and acidic residues" evidence="1">
    <location>
        <begin position="234"/>
        <end position="249"/>
    </location>
</feature>
<feature type="compositionally biased region" description="Basic and acidic residues" evidence="1">
    <location>
        <begin position="427"/>
        <end position="438"/>
    </location>
</feature>
<comment type="caution">
    <text evidence="2">The sequence shown here is derived from an EMBL/GenBank/DDBJ whole genome shotgun (WGS) entry which is preliminary data.</text>
</comment>
<dbReference type="OrthoDB" id="5725433at2759"/>